<dbReference type="PROSITE" id="PS00675">
    <property type="entry name" value="SIGMA54_INTERACT_1"/>
    <property type="match status" value="1"/>
</dbReference>
<dbReference type="InterPro" id="IPR027417">
    <property type="entry name" value="P-loop_NTPase"/>
</dbReference>
<name>A0AAU8GGP4_9CAUD</name>
<dbReference type="EMBL" id="PP856725">
    <property type="protein sequence ID" value="XCH40880.1"/>
    <property type="molecule type" value="Genomic_DNA"/>
</dbReference>
<organism evidence="1">
    <name type="scientific">Salmonella phage vB_SEnST11_KE26</name>
    <dbReference type="NCBI Taxonomy" id="3161177"/>
    <lineage>
        <taxon>Viruses</taxon>
        <taxon>Duplodnaviria</taxon>
        <taxon>Heunggongvirae</taxon>
        <taxon>Uroviricota</taxon>
        <taxon>Caudoviricetes</taxon>
        <taxon>Rosemountvirus</taxon>
    </lineage>
</organism>
<dbReference type="Gene3D" id="3.40.50.300">
    <property type="entry name" value="P-loop containing nucleotide triphosphate hydrolases"/>
    <property type="match status" value="1"/>
</dbReference>
<protein>
    <submittedName>
        <fullName evidence="1">Sak4-like ssDNA annealing protein</fullName>
    </submittedName>
</protein>
<evidence type="ECO:0000313" key="1">
    <source>
        <dbReference type="EMBL" id="XCH40880.1"/>
    </source>
</evidence>
<dbReference type="InterPro" id="IPR025662">
    <property type="entry name" value="Sigma_54_int_dom_ATP-bd_1"/>
</dbReference>
<sequence>MAVEIRSTKEAAENKLPKVVIYGQSGVGKTSMARTLPRESTLIVDAEGGLMSIADADIDTTKIKTFQDILDLYKWLTENPGAKKYKHLVFDSLSDVAEVCLEYEKTQVNDKRQAYGAVADKMMYIMRQFRDLPFSIAYICKLEKNKDEVSGAMLYSPLMPGQQLPKQLPYLVDAVLAMRMSAPDNDGNSARYVQTQPDFQWDAKCRNAPGRTLDKHEPADLGWIYSKLQGLHPQKLWYYHTESDTYLLLNGMDAHELSADPLMAVTKIGSDAHKEKHAAWLAKQRQEEAVSEDKTEE</sequence>
<dbReference type="SUPFAM" id="SSF52540">
    <property type="entry name" value="P-loop containing nucleoside triphosphate hydrolases"/>
    <property type="match status" value="1"/>
</dbReference>
<reference evidence="1" key="1">
    <citation type="submission" date="2024-05" db="EMBL/GenBank/DDBJ databases">
        <authorList>
            <person name="Mugo M.M."/>
            <person name="Musyoki A.M."/>
            <person name="Makumi A.M."/>
            <person name="Mutai I."/>
            <person name="Drechsel O."/>
            <person name="Kering K.K."/>
            <person name="Muturi P."/>
            <person name="Mbae C.K."/>
            <person name="Kariuki S.M."/>
        </authorList>
    </citation>
    <scope>NUCLEOTIDE SEQUENCE</scope>
</reference>
<gene>
    <name evidence="1" type="ORF">QSPPMHGG_CDS0024</name>
</gene>
<accession>A0AAU8GGP4</accession>
<proteinExistence type="predicted"/>
<dbReference type="Pfam" id="PF13479">
    <property type="entry name" value="AAA_24"/>
    <property type="match status" value="1"/>
</dbReference>